<evidence type="ECO:0008006" key="4">
    <source>
        <dbReference type="Google" id="ProtNLM"/>
    </source>
</evidence>
<feature type="transmembrane region" description="Helical" evidence="1">
    <location>
        <begin position="12"/>
        <end position="32"/>
    </location>
</feature>
<dbReference type="Proteomes" id="UP000702209">
    <property type="component" value="Unassembled WGS sequence"/>
</dbReference>
<protein>
    <recommendedName>
        <fullName evidence="4">Secreted protein</fullName>
    </recommendedName>
</protein>
<reference evidence="2 3" key="1">
    <citation type="submission" date="2020-10" db="EMBL/GenBank/DDBJ databases">
        <title>Identification of Nocardia species via Next-generation sequencing and recognition of intraspecies genetic diversity.</title>
        <authorList>
            <person name="Li P."/>
            <person name="Li P."/>
            <person name="Lu B."/>
        </authorList>
    </citation>
    <scope>NUCLEOTIDE SEQUENCE [LARGE SCALE GENOMIC DNA]</scope>
    <source>
        <strain evidence="2 3">BJ06-0157</strain>
    </source>
</reference>
<name>A0ABS0D0Z5_9NOCA</name>
<dbReference type="EMBL" id="JADLQX010000044">
    <property type="protein sequence ID" value="MBF6302460.1"/>
    <property type="molecule type" value="Genomic_DNA"/>
</dbReference>
<keyword evidence="1" id="KW-1133">Transmembrane helix</keyword>
<comment type="caution">
    <text evidence="2">The sequence shown here is derived from an EMBL/GenBank/DDBJ whole genome shotgun (WGS) entry which is preliminary data.</text>
</comment>
<sequence>MDQRKRGRLRRAVLLGALPVGMSVALSGVGTADPGQGSTPVSGYHLTVPAGSTQVLASEPAVASSQATAAEAVPLPAPMPDPMPDIAHSIVGAITSMVEAFAGFLGHFLGWPPLSLGGGR</sequence>
<keyword evidence="1" id="KW-0812">Transmembrane</keyword>
<evidence type="ECO:0000256" key="1">
    <source>
        <dbReference type="SAM" id="Phobius"/>
    </source>
</evidence>
<accession>A0ABS0D0Z5</accession>
<organism evidence="2 3">
    <name type="scientific">Nocardia amamiensis</name>
    <dbReference type="NCBI Taxonomy" id="404578"/>
    <lineage>
        <taxon>Bacteria</taxon>
        <taxon>Bacillati</taxon>
        <taxon>Actinomycetota</taxon>
        <taxon>Actinomycetes</taxon>
        <taxon>Mycobacteriales</taxon>
        <taxon>Nocardiaceae</taxon>
        <taxon>Nocardia</taxon>
    </lineage>
</organism>
<evidence type="ECO:0000313" key="3">
    <source>
        <dbReference type="Proteomes" id="UP000702209"/>
    </source>
</evidence>
<dbReference type="RefSeq" id="WP_195133646.1">
    <property type="nucleotide sequence ID" value="NZ_JADLQX010000044.1"/>
</dbReference>
<keyword evidence="1" id="KW-0472">Membrane</keyword>
<gene>
    <name evidence="2" type="ORF">IU459_33705</name>
</gene>
<evidence type="ECO:0000313" key="2">
    <source>
        <dbReference type="EMBL" id="MBF6302460.1"/>
    </source>
</evidence>
<proteinExistence type="predicted"/>
<keyword evidence="3" id="KW-1185">Reference proteome</keyword>
<feature type="transmembrane region" description="Helical" evidence="1">
    <location>
        <begin position="86"/>
        <end position="111"/>
    </location>
</feature>